<evidence type="ECO:0000313" key="2">
    <source>
        <dbReference type="Proteomes" id="UP000289437"/>
    </source>
</evidence>
<dbReference type="InterPro" id="IPR029063">
    <property type="entry name" value="SAM-dependent_MTases_sf"/>
</dbReference>
<proteinExistence type="predicted"/>
<keyword evidence="1" id="KW-0489">Methyltransferase</keyword>
<gene>
    <name evidence="1" type="ORF">GRAN_3263</name>
</gene>
<dbReference type="Gene3D" id="3.40.50.150">
    <property type="entry name" value="Vaccinia Virus protein VP39"/>
    <property type="match status" value="1"/>
</dbReference>
<protein>
    <submittedName>
        <fullName evidence="1">Methyltransferase type 11</fullName>
    </submittedName>
</protein>
<dbReference type="PANTHER" id="PTHR43861">
    <property type="entry name" value="TRANS-ACONITATE 2-METHYLTRANSFERASE-RELATED"/>
    <property type="match status" value="1"/>
</dbReference>
<dbReference type="EMBL" id="RDSM01000002">
    <property type="protein sequence ID" value="RXH56406.1"/>
    <property type="molecule type" value="Genomic_DNA"/>
</dbReference>
<evidence type="ECO:0000313" key="1">
    <source>
        <dbReference type="EMBL" id="RXH56406.1"/>
    </source>
</evidence>
<comment type="caution">
    <text evidence="1">The sequence shown here is derived from an EMBL/GenBank/DDBJ whole genome shotgun (WGS) entry which is preliminary data.</text>
</comment>
<keyword evidence="2" id="KW-1185">Reference proteome</keyword>
<dbReference type="AlphaFoldDB" id="A0A4Q0T4C2"/>
<reference evidence="1 2" key="1">
    <citation type="submission" date="2018-11" db="EMBL/GenBank/DDBJ databases">
        <authorList>
            <person name="Mardanov A.V."/>
            <person name="Ravin N.V."/>
            <person name="Dedysh S.N."/>
        </authorList>
    </citation>
    <scope>NUCLEOTIDE SEQUENCE [LARGE SCALE GENOMIC DNA]</scope>
    <source>
        <strain evidence="1 2">AF10</strain>
    </source>
</reference>
<dbReference type="GO" id="GO:0032259">
    <property type="term" value="P:methylation"/>
    <property type="evidence" value="ECO:0007669"/>
    <property type="project" value="UniProtKB-KW"/>
</dbReference>
<keyword evidence="1" id="KW-0808">Transferase</keyword>
<reference evidence="2" key="2">
    <citation type="submission" date="2019-02" db="EMBL/GenBank/DDBJ databases">
        <title>Granulicella sibirica sp. nov., a psychrotolerant acidobacterium isolated from an organic soil layer in forested tundra, West Siberia.</title>
        <authorList>
            <person name="Oshkin I.Y."/>
            <person name="Kulichevskaya I.S."/>
            <person name="Rijpstra W.I.C."/>
            <person name="Sinninghe Damste J.S."/>
            <person name="Rakitin A.L."/>
            <person name="Ravin N.V."/>
            <person name="Dedysh S.N."/>
        </authorList>
    </citation>
    <scope>NUCLEOTIDE SEQUENCE [LARGE SCALE GENOMIC DNA]</scope>
    <source>
        <strain evidence="2">AF10</strain>
    </source>
</reference>
<name>A0A4Q0T4C2_9BACT</name>
<dbReference type="SUPFAM" id="SSF53335">
    <property type="entry name" value="S-adenosyl-L-methionine-dependent methyltransferases"/>
    <property type="match status" value="1"/>
</dbReference>
<dbReference type="Proteomes" id="UP000289437">
    <property type="component" value="Unassembled WGS sequence"/>
</dbReference>
<organism evidence="1 2">
    <name type="scientific">Granulicella sibirica</name>
    <dbReference type="NCBI Taxonomy" id="2479048"/>
    <lineage>
        <taxon>Bacteria</taxon>
        <taxon>Pseudomonadati</taxon>
        <taxon>Acidobacteriota</taxon>
        <taxon>Terriglobia</taxon>
        <taxon>Terriglobales</taxon>
        <taxon>Acidobacteriaceae</taxon>
        <taxon>Granulicella</taxon>
    </lineage>
</organism>
<dbReference type="Pfam" id="PF13489">
    <property type="entry name" value="Methyltransf_23"/>
    <property type="match status" value="1"/>
</dbReference>
<sequence>MSRGGVEIARQTTPEGHFEVLPADADVLTNLNEDPFDLVYSVEVIEHLYDPVSFLKGCFVATKPGGMFLCSTPYHGYLKNLALSLTDGWDEHTNALGLGGHIRFYSERTFAEAVHRAGFVAIQIAGSGRIPFLWKSMILTATKPE</sequence>
<dbReference type="GO" id="GO:0008168">
    <property type="term" value="F:methyltransferase activity"/>
    <property type="evidence" value="ECO:0007669"/>
    <property type="project" value="UniProtKB-KW"/>
</dbReference>
<accession>A0A4Q0T4C2</accession>